<evidence type="ECO:0000256" key="11">
    <source>
        <dbReference type="ARBA" id="ARBA00023080"/>
    </source>
</evidence>
<dbReference type="PANTHER" id="PTHR28213">
    <property type="entry name" value="IMP-SPECIFIC 5'-NUCLEOTIDASE 1"/>
    <property type="match status" value="1"/>
</dbReference>
<organism evidence="16 17">
    <name type="scientific">Phytophthora fragariaefolia</name>
    <dbReference type="NCBI Taxonomy" id="1490495"/>
    <lineage>
        <taxon>Eukaryota</taxon>
        <taxon>Sar</taxon>
        <taxon>Stramenopiles</taxon>
        <taxon>Oomycota</taxon>
        <taxon>Peronosporomycetes</taxon>
        <taxon>Peronosporales</taxon>
        <taxon>Peronosporaceae</taxon>
        <taxon>Phytophthora</taxon>
    </lineage>
</organism>
<dbReference type="EC" id="3.1.3.99" evidence="4"/>
<dbReference type="InterPro" id="IPR009453">
    <property type="entry name" value="ISN1"/>
</dbReference>
<feature type="transmembrane region" description="Helical" evidence="15">
    <location>
        <begin position="122"/>
        <end position="141"/>
    </location>
</feature>
<keyword evidence="11" id="KW-0546">Nucleotide metabolism</keyword>
<dbReference type="GO" id="GO:0009117">
    <property type="term" value="P:nucleotide metabolic process"/>
    <property type="evidence" value="ECO:0007669"/>
    <property type="project" value="UniProtKB-KW"/>
</dbReference>
<dbReference type="Proteomes" id="UP001165121">
    <property type="component" value="Unassembled WGS sequence"/>
</dbReference>
<evidence type="ECO:0000256" key="13">
    <source>
        <dbReference type="SAM" id="Coils"/>
    </source>
</evidence>
<dbReference type="GO" id="GO:0000287">
    <property type="term" value="F:magnesium ion binding"/>
    <property type="evidence" value="ECO:0007669"/>
    <property type="project" value="InterPro"/>
</dbReference>
<comment type="catalytic activity">
    <reaction evidence="12">
        <text>IMP + H2O = inosine + phosphate</text>
        <dbReference type="Rhea" id="RHEA:27718"/>
        <dbReference type="ChEBI" id="CHEBI:15377"/>
        <dbReference type="ChEBI" id="CHEBI:17596"/>
        <dbReference type="ChEBI" id="CHEBI:43474"/>
        <dbReference type="ChEBI" id="CHEBI:58053"/>
        <dbReference type="EC" id="3.1.3.99"/>
    </reaction>
</comment>
<evidence type="ECO:0000256" key="6">
    <source>
        <dbReference type="ARBA" id="ARBA00022723"/>
    </source>
</evidence>
<comment type="similarity">
    <text evidence="2">Belongs to the ISN1 family.</text>
</comment>
<dbReference type="AlphaFoldDB" id="A0A9W7D520"/>
<reference evidence="16" key="1">
    <citation type="submission" date="2023-04" db="EMBL/GenBank/DDBJ databases">
        <title>Phytophthora fragariaefolia NBRC 109709.</title>
        <authorList>
            <person name="Ichikawa N."/>
            <person name="Sato H."/>
            <person name="Tonouchi N."/>
        </authorList>
    </citation>
    <scope>NUCLEOTIDE SEQUENCE</scope>
    <source>
        <strain evidence="16">NBRC 109709</strain>
    </source>
</reference>
<feature type="coiled-coil region" evidence="13">
    <location>
        <begin position="50"/>
        <end position="89"/>
    </location>
</feature>
<keyword evidence="7" id="KW-0547">Nucleotide-binding</keyword>
<feature type="region of interest" description="Disordered" evidence="14">
    <location>
        <begin position="90"/>
        <end position="119"/>
    </location>
</feature>
<keyword evidence="13" id="KW-0175">Coiled coil</keyword>
<keyword evidence="17" id="KW-1185">Reference proteome</keyword>
<evidence type="ECO:0000256" key="9">
    <source>
        <dbReference type="ARBA" id="ARBA00022840"/>
    </source>
</evidence>
<protein>
    <recommendedName>
        <fullName evidence="5">IMP-specific 5'-nucleotidase 1</fullName>
        <ecNumber evidence="4">3.1.3.99</ecNumber>
    </recommendedName>
</protein>
<evidence type="ECO:0000256" key="4">
    <source>
        <dbReference type="ARBA" id="ARBA00012894"/>
    </source>
</evidence>
<evidence type="ECO:0000256" key="1">
    <source>
        <dbReference type="ARBA" id="ARBA00001946"/>
    </source>
</evidence>
<dbReference type="Pfam" id="PF06437">
    <property type="entry name" value="ISN1"/>
    <property type="match status" value="1"/>
</dbReference>
<feature type="transmembrane region" description="Helical" evidence="15">
    <location>
        <begin position="153"/>
        <end position="176"/>
    </location>
</feature>
<comment type="cofactor">
    <cofactor evidence="1">
        <name>Mg(2+)</name>
        <dbReference type="ChEBI" id="CHEBI:18420"/>
    </cofactor>
</comment>
<dbReference type="GO" id="GO:0071592">
    <property type="term" value="P:nicotinic acid riboside biosynthetic process"/>
    <property type="evidence" value="ECO:0007669"/>
    <property type="project" value="TreeGrafter"/>
</dbReference>
<keyword evidence="9" id="KW-0067">ATP-binding</keyword>
<dbReference type="GO" id="GO:0005524">
    <property type="term" value="F:ATP binding"/>
    <property type="evidence" value="ECO:0007669"/>
    <property type="project" value="UniProtKB-KW"/>
</dbReference>
<gene>
    <name evidence="16" type="ORF">Pfra01_002516300</name>
</gene>
<keyword evidence="8" id="KW-0378">Hydrolase</keyword>
<evidence type="ECO:0000256" key="15">
    <source>
        <dbReference type="SAM" id="Phobius"/>
    </source>
</evidence>
<keyword evidence="10" id="KW-0460">Magnesium</keyword>
<evidence type="ECO:0000256" key="3">
    <source>
        <dbReference type="ARBA" id="ARBA00011881"/>
    </source>
</evidence>
<evidence type="ECO:0000256" key="12">
    <source>
        <dbReference type="ARBA" id="ARBA00047413"/>
    </source>
</evidence>
<dbReference type="GO" id="GO:0008253">
    <property type="term" value="F:5'-nucleotidase activity"/>
    <property type="evidence" value="ECO:0007669"/>
    <property type="project" value="InterPro"/>
</dbReference>
<dbReference type="PANTHER" id="PTHR28213:SF1">
    <property type="entry name" value="IMP-SPECIFIC 5'-NUCLEOTIDASE 1"/>
    <property type="match status" value="1"/>
</dbReference>
<dbReference type="OrthoDB" id="113931at2759"/>
<dbReference type="EMBL" id="BSXT01004673">
    <property type="protein sequence ID" value="GMF58529.1"/>
    <property type="molecule type" value="Genomic_DNA"/>
</dbReference>
<keyword evidence="15" id="KW-0812">Transmembrane</keyword>
<dbReference type="GO" id="GO:0071590">
    <property type="term" value="P:nicotinamide riboside biosynthetic process"/>
    <property type="evidence" value="ECO:0007669"/>
    <property type="project" value="TreeGrafter"/>
</dbReference>
<keyword evidence="15" id="KW-1133">Transmembrane helix</keyword>
<accession>A0A9W7D520</accession>
<comment type="caution">
    <text evidence="16">The sequence shown here is derived from an EMBL/GenBank/DDBJ whole genome shotgun (WGS) entry which is preliminary data.</text>
</comment>
<evidence type="ECO:0000256" key="14">
    <source>
        <dbReference type="SAM" id="MobiDB-lite"/>
    </source>
</evidence>
<dbReference type="GO" id="GO:0006190">
    <property type="term" value="P:inosine salvage"/>
    <property type="evidence" value="ECO:0007669"/>
    <property type="project" value="InterPro"/>
</dbReference>
<evidence type="ECO:0000256" key="5">
    <source>
        <dbReference type="ARBA" id="ARBA00015544"/>
    </source>
</evidence>
<keyword evidence="6" id="KW-0479">Metal-binding</keyword>
<keyword evidence="15" id="KW-0472">Membrane</keyword>
<evidence type="ECO:0000256" key="8">
    <source>
        <dbReference type="ARBA" id="ARBA00022801"/>
    </source>
</evidence>
<evidence type="ECO:0000256" key="10">
    <source>
        <dbReference type="ARBA" id="ARBA00022842"/>
    </source>
</evidence>
<sequence length="337" mass="37590">MRDSEELCNIQGQECLHVGDRFTTTGNDTRSRDAATTIWISNPQETVHIMTTLLQTIDRVREQKKERREEREREKKEKIEKRVKALAAVPTVPSDDGSDITADTSDGESSGSSDEREPTVTGLIQVATTATLLLSCSLLFCNHQHIMLSDKQFLLWSLPLALVAFLAGPLAVLHSFDLIAPVPVTTLTPQNPTSDFKLSANGSTTHPDTIPLMFEVAKYPAIGHQTLEVQDLRLLNLTSFAAMVSRSTDEMAPAVIGYMSITEVLRQKRRNPRSYPVGDLLLVTDVSFTGFDDEAGERESLILETQRAQRFRLKNVQYDESTGLLFGQVEWAEKQLL</sequence>
<evidence type="ECO:0000256" key="2">
    <source>
        <dbReference type="ARBA" id="ARBA00005307"/>
    </source>
</evidence>
<evidence type="ECO:0000313" key="17">
    <source>
        <dbReference type="Proteomes" id="UP001165121"/>
    </source>
</evidence>
<evidence type="ECO:0000313" key="16">
    <source>
        <dbReference type="EMBL" id="GMF58529.1"/>
    </source>
</evidence>
<evidence type="ECO:0000256" key="7">
    <source>
        <dbReference type="ARBA" id="ARBA00022741"/>
    </source>
</evidence>
<name>A0A9W7D520_9STRA</name>
<comment type="subunit">
    <text evidence="3">Homotetramer.</text>
</comment>
<proteinExistence type="inferred from homology"/>